<dbReference type="SUPFAM" id="SSF52374">
    <property type="entry name" value="Nucleotidylyl transferase"/>
    <property type="match status" value="1"/>
</dbReference>
<evidence type="ECO:0000256" key="4">
    <source>
        <dbReference type="ARBA" id="ARBA00022840"/>
    </source>
</evidence>
<gene>
    <name evidence="11" type="ORF">A2758_01770</name>
</gene>
<dbReference type="GO" id="GO:0005524">
    <property type="term" value="F:ATP binding"/>
    <property type="evidence" value="ECO:0007669"/>
    <property type="project" value="UniProtKB-KW"/>
</dbReference>
<evidence type="ECO:0000313" key="11">
    <source>
        <dbReference type="EMBL" id="OHA91184.1"/>
    </source>
</evidence>
<protein>
    <recommendedName>
        <fullName evidence="1 8">Valine--tRNA ligase</fullName>
        <ecNumber evidence="1 8">6.1.1.9</ecNumber>
    </recommendedName>
</protein>
<evidence type="ECO:0000259" key="9">
    <source>
        <dbReference type="Pfam" id="PF00133"/>
    </source>
</evidence>
<dbReference type="NCBIfam" id="TIGR00422">
    <property type="entry name" value="valS"/>
    <property type="match status" value="1"/>
</dbReference>
<dbReference type="PANTHER" id="PTHR11946">
    <property type="entry name" value="VALYL-TRNA SYNTHETASES"/>
    <property type="match status" value="1"/>
</dbReference>
<dbReference type="AlphaFoldDB" id="A0A1G2T1S4"/>
<dbReference type="InterPro" id="IPR009080">
    <property type="entry name" value="tRNAsynth_Ia_anticodon-bd"/>
</dbReference>
<dbReference type="CDD" id="cd07962">
    <property type="entry name" value="Anticodon_Ia_Val"/>
    <property type="match status" value="1"/>
</dbReference>
<organism evidence="11 12">
    <name type="scientific">Candidatus Zambryskibacteria bacterium RIFCSPHIGHO2_01_FULL_49_18</name>
    <dbReference type="NCBI Taxonomy" id="1802740"/>
    <lineage>
        <taxon>Bacteria</taxon>
        <taxon>Candidatus Zambryskiibacteriota</taxon>
    </lineage>
</organism>
<dbReference type="InterPro" id="IPR013155">
    <property type="entry name" value="M/V/L/I-tRNA-synth_anticd-bd"/>
</dbReference>
<evidence type="ECO:0000256" key="6">
    <source>
        <dbReference type="ARBA" id="ARBA00023146"/>
    </source>
</evidence>
<comment type="catalytic activity">
    <reaction evidence="7">
        <text>tRNA(Val) + L-valine + ATP = L-valyl-tRNA(Val) + AMP + diphosphate</text>
        <dbReference type="Rhea" id="RHEA:10704"/>
        <dbReference type="Rhea" id="RHEA-COMP:9672"/>
        <dbReference type="Rhea" id="RHEA-COMP:9708"/>
        <dbReference type="ChEBI" id="CHEBI:30616"/>
        <dbReference type="ChEBI" id="CHEBI:33019"/>
        <dbReference type="ChEBI" id="CHEBI:57762"/>
        <dbReference type="ChEBI" id="CHEBI:78442"/>
        <dbReference type="ChEBI" id="CHEBI:78537"/>
        <dbReference type="ChEBI" id="CHEBI:456215"/>
        <dbReference type="EC" id="6.1.1.9"/>
    </reaction>
</comment>
<keyword evidence="3" id="KW-0547">Nucleotide-binding</keyword>
<dbReference type="InterPro" id="IPR002303">
    <property type="entry name" value="Valyl-tRNA_ligase"/>
</dbReference>
<dbReference type="Gene3D" id="3.40.50.620">
    <property type="entry name" value="HUPs"/>
    <property type="match status" value="2"/>
</dbReference>
<dbReference type="GO" id="GO:0002161">
    <property type="term" value="F:aminoacyl-tRNA deacylase activity"/>
    <property type="evidence" value="ECO:0007669"/>
    <property type="project" value="InterPro"/>
</dbReference>
<evidence type="ECO:0000256" key="8">
    <source>
        <dbReference type="NCBIfam" id="TIGR00422"/>
    </source>
</evidence>
<dbReference type="Pfam" id="PF08264">
    <property type="entry name" value="Anticodon_1"/>
    <property type="match status" value="1"/>
</dbReference>
<dbReference type="EMBL" id="MHVJ01000013">
    <property type="protein sequence ID" value="OHA91184.1"/>
    <property type="molecule type" value="Genomic_DNA"/>
</dbReference>
<proteinExistence type="predicted"/>
<sequence length="719" mass="82840">MDPKFLKPYNPEATESRIYDLWEKSGFFNPDNLPEADSRKPFTIIMPPTNANGSLHAGHALVMTIEDIMIRYKRMRGFKTLWLPGLDHAGFETQVVYEKKLEKEGRSRFDIPREKLYEEILNFTLENSENIKSQVRSMGASCDWTREKFTLDQDIVRVVHKNFKRLSDDELLYRGSRIVSWCPKHRTAFSDLEILDEERVDPFYYLKYGPFTIATTRPETKFGDKYVVMHPDDERYKDYKHGQKIELEWINGPITATVIKDQAIDMEFGTGVMTITPWHDAADFDIAERHGLDREQIIGEDGKLLPVAGEFTGMKIAEARPKIVDKLQSKGLVEKIDPAYKHVVRTCYKCGTVIEPQIKSQWFVHMKPLAEKALEKINAGEIAYIPEHYKKITVYWLENIIDWNISRQIVWGIPIPAKICESCGEGMVDLDNSIKSCAKCGGAVRQDTDTFDTWFSSSQWPYATLQTLKDKDFEIFYPTDVMETAGEIIFFWVARMIMLGLYITGELPFKTVYLHGLVLDAKGRKMSKSKGNVINPLDLTAKYGTDALRMALVIGNTPGTSLALAEDRIKGYKNFANKLWNIARYVISKAEIGQISNGVGAPEERVKTSKSDQSELIKEFDNLAADVTADMENFRFYIAAEKIYHYIWHRFADEILEESKKNPELLSTNYYLLENSLKLLHPFMPFITEEIWGELKKEENLLMIEKWPFDFAQGKPHES</sequence>
<dbReference type="InterPro" id="IPR014729">
    <property type="entry name" value="Rossmann-like_a/b/a_fold"/>
</dbReference>
<accession>A0A1G2T1S4</accession>
<feature type="domain" description="Methionyl/Valyl/Leucyl/Isoleucyl-tRNA synthetase anticodon-binding" evidence="10">
    <location>
        <begin position="615"/>
        <end position="709"/>
    </location>
</feature>
<evidence type="ECO:0000256" key="7">
    <source>
        <dbReference type="ARBA" id="ARBA00047552"/>
    </source>
</evidence>
<evidence type="ECO:0000256" key="2">
    <source>
        <dbReference type="ARBA" id="ARBA00022598"/>
    </source>
</evidence>
<evidence type="ECO:0000259" key="10">
    <source>
        <dbReference type="Pfam" id="PF08264"/>
    </source>
</evidence>
<dbReference type="GO" id="GO:0004832">
    <property type="term" value="F:valine-tRNA ligase activity"/>
    <property type="evidence" value="ECO:0007669"/>
    <property type="project" value="UniProtKB-UniRule"/>
</dbReference>
<evidence type="ECO:0000313" key="12">
    <source>
        <dbReference type="Proteomes" id="UP000178612"/>
    </source>
</evidence>
<dbReference type="Gene3D" id="1.10.730.10">
    <property type="entry name" value="Isoleucyl-tRNA Synthetase, Domain 1"/>
    <property type="match status" value="1"/>
</dbReference>
<keyword evidence="5" id="KW-0648">Protein biosynthesis</keyword>
<comment type="caution">
    <text evidence="11">The sequence shown here is derived from an EMBL/GenBank/DDBJ whole genome shotgun (WGS) entry which is preliminary data.</text>
</comment>
<dbReference type="SUPFAM" id="SSF50677">
    <property type="entry name" value="ValRS/IleRS/LeuRS editing domain"/>
    <property type="match status" value="1"/>
</dbReference>
<dbReference type="SUPFAM" id="SSF47323">
    <property type="entry name" value="Anticodon-binding domain of a subclass of class I aminoacyl-tRNA synthetases"/>
    <property type="match status" value="1"/>
</dbReference>
<dbReference type="InterPro" id="IPR009008">
    <property type="entry name" value="Val/Leu/Ile-tRNA-synth_edit"/>
</dbReference>
<evidence type="ECO:0000256" key="1">
    <source>
        <dbReference type="ARBA" id="ARBA00013169"/>
    </source>
</evidence>
<keyword evidence="6" id="KW-0030">Aminoacyl-tRNA synthetase</keyword>
<dbReference type="GO" id="GO:0006438">
    <property type="term" value="P:valyl-tRNA aminoacylation"/>
    <property type="evidence" value="ECO:0007669"/>
    <property type="project" value="UniProtKB-UniRule"/>
</dbReference>
<dbReference type="Proteomes" id="UP000178612">
    <property type="component" value="Unassembled WGS sequence"/>
</dbReference>
<reference evidence="11 12" key="1">
    <citation type="journal article" date="2016" name="Nat. Commun.">
        <title>Thousands of microbial genomes shed light on interconnected biogeochemical processes in an aquifer system.</title>
        <authorList>
            <person name="Anantharaman K."/>
            <person name="Brown C.T."/>
            <person name="Hug L.A."/>
            <person name="Sharon I."/>
            <person name="Castelle C.J."/>
            <person name="Probst A.J."/>
            <person name="Thomas B.C."/>
            <person name="Singh A."/>
            <person name="Wilkins M.J."/>
            <person name="Karaoz U."/>
            <person name="Brodie E.L."/>
            <person name="Williams K.H."/>
            <person name="Hubbard S.S."/>
            <person name="Banfield J.F."/>
        </authorList>
    </citation>
    <scope>NUCLEOTIDE SEQUENCE [LARGE SCALE GENOMIC DNA]</scope>
</reference>
<evidence type="ECO:0000256" key="3">
    <source>
        <dbReference type="ARBA" id="ARBA00022741"/>
    </source>
</evidence>
<keyword evidence="4" id="KW-0067">ATP-binding</keyword>
<dbReference type="GO" id="GO:0005829">
    <property type="term" value="C:cytosol"/>
    <property type="evidence" value="ECO:0007669"/>
    <property type="project" value="TreeGrafter"/>
</dbReference>
<dbReference type="CDD" id="cd00817">
    <property type="entry name" value="ValRS_core"/>
    <property type="match status" value="1"/>
</dbReference>
<dbReference type="EC" id="6.1.1.9" evidence="1 8"/>
<dbReference type="NCBIfam" id="NF004349">
    <property type="entry name" value="PRK05729.1"/>
    <property type="match status" value="1"/>
</dbReference>
<feature type="domain" description="Aminoacyl-tRNA synthetase class Ia" evidence="9">
    <location>
        <begin position="18"/>
        <end position="556"/>
    </location>
</feature>
<evidence type="ECO:0000256" key="5">
    <source>
        <dbReference type="ARBA" id="ARBA00022917"/>
    </source>
</evidence>
<dbReference type="PANTHER" id="PTHR11946:SF93">
    <property type="entry name" value="VALINE--TRNA LIGASE, CHLOROPLASTIC_MITOCHONDRIAL 2"/>
    <property type="match status" value="1"/>
</dbReference>
<dbReference type="InterPro" id="IPR033705">
    <property type="entry name" value="Anticodon_Ia_Val"/>
</dbReference>
<dbReference type="PRINTS" id="PR00986">
    <property type="entry name" value="TRNASYNTHVAL"/>
</dbReference>
<dbReference type="Pfam" id="PF00133">
    <property type="entry name" value="tRNA-synt_1"/>
    <property type="match status" value="1"/>
</dbReference>
<keyword evidence="2 11" id="KW-0436">Ligase</keyword>
<dbReference type="InterPro" id="IPR002300">
    <property type="entry name" value="aa-tRNA-synth_Ia"/>
</dbReference>
<name>A0A1G2T1S4_9BACT</name>